<evidence type="ECO:0000313" key="4">
    <source>
        <dbReference type="EMBL" id="GMH69237.1"/>
    </source>
</evidence>
<evidence type="ECO:0000256" key="3">
    <source>
        <dbReference type="SAM" id="MobiDB-lite"/>
    </source>
</evidence>
<dbReference type="InterPro" id="IPR050216">
    <property type="entry name" value="LRR_domain-containing"/>
</dbReference>
<dbReference type="EMBL" id="BRXW01000605">
    <property type="protein sequence ID" value="GMH69237.1"/>
    <property type="molecule type" value="Genomic_DNA"/>
</dbReference>
<dbReference type="Gene3D" id="3.80.10.10">
    <property type="entry name" value="Ribonuclease Inhibitor"/>
    <property type="match status" value="2"/>
</dbReference>
<organism evidence="4 5">
    <name type="scientific">Triparma laevis f. longispina</name>
    <dbReference type="NCBI Taxonomy" id="1714387"/>
    <lineage>
        <taxon>Eukaryota</taxon>
        <taxon>Sar</taxon>
        <taxon>Stramenopiles</taxon>
        <taxon>Ochrophyta</taxon>
        <taxon>Bolidophyceae</taxon>
        <taxon>Parmales</taxon>
        <taxon>Triparmaceae</taxon>
        <taxon>Triparma</taxon>
    </lineage>
</organism>
<sequence>MGASVSAHPSLPMASPSELLSLLQQDEDNILFTYLEPGEEDTLSSLLPLKNSLGFPTWAKICLAEKDLETVPTDVTSLGSVISLNLSSNNLTFSSLLPLLVHHRAVAVSSNSQAARSVLSPVLPAVGVDGGRGQGSSEGGGGGGPFQAQAPDGIGGNSNGLMQLNLSSNPRMFEEPLPDPLTLGCSTSLLHLDLSFIELNIETLRTLLNKFKVLKQLDLESCSLPEFPYLPGTLTILNLNDNEIINLPTTFPEKIESLDLRENPVVDTTPHYKKNMSARCPSLKTLDGFKTEIIKANLNPEDLKKSVEAGDTLKDDTGHLIAENEFDAAMSNKADHTAVA</sequence>
<evidence type="ECO:0000256" key="2">
    <source>
        <dbReference type="ARBA" id="ARBA00022737"/>
    </source>
</evidence>
<evidence type="ECO:0000256" key="1">
    <source>
        <dbReference type="ARBA" id="ARBA00022614"/>
    </source>
</evidence>
<dbReference type="OrthoDB" id="676979at2759"/>
<proteinExistence type="predicted"/>
<dbReference type="PANTHER" id="PTHR48051:SF1">
    <property type="entry name" value="RAS SUPPRESSOR PROTEIN 1"/>
    <property type="match status" value="1"/>
</dbReference>
<keyword evidence="2" id="KW-0677">Repeat</keyword>
<dbReference type="PANTHER" id="PTHR48051">
    <property type="match status" value="1"/>
</dbReference>
<reference evidence="5" key="1">
    <citation type="journal article" date="2023" name="Commun. Biol.">
        <title>Genome analysis of Parmales, the sister group of diatoms, reveals the evolutionary specialization of diatoms from phago-mixotrophs to photoautotrophs.</title>
        <authorList>
            <person name="Ban H."/>
            <person name="Sato S."/>
            <person name="Yoshikawa S."/>
            <person name="Yamada K."/>
            <person name="Nakamura Y."/>
            <person name="Ichinomiya M."/>
            <person name="Sato N."/>
            <person name="Blanc-Mathieu R."/>
            <person name="Endo H."/>
            <person name="Kuwata A."/>
            <person name="Ogata H."/>
        </authorList>
    </citation>
    <scope>NUCLEOTIDE SEQUENCE [LARGE SCALE GENOMIC DNA]</scope>
    <source>
        <strain evidence="5">NIES 3700</strain>
    </source>
</reference>
<feature type="compositionally biased region" description="Gly residues" evidence="3">
    <location>
        <begin position="129"/>
        <end position="145"/>
    </location>
</feature>
<dbReference type="InterPro" id="IPR032675">
    <property type="entry name" value="LRR_dom_sf"/>
</dbReference>
<feature type="region of interest" description="Disordered" evidence="3">
    <location>
        <begin position="129"/>
        <end position="152"/>
    </location>
</feature>
<protein>
    <submittedName>
        <fullName evidence="4">Uncharacterized protein</fullName>
    </submittedName>
</protein>
<keyword evidence="1" id="KW-0433">Leucine-rich repeat</keyword>
<name>A0A9W7ABJ6_9STRA</name>
<keyword evidence="5" id="KW-1185">Reference proteome</keyword>
<evidence type="ECO:0000313" key="5">
    <source>
        <dbReference type="Proteomes" id="UP001165122"/>
    </source>
</evidence>
<gene>
    <name evidence="4" type="ORF">TrLO_g15199</name>
</gene>
<dbReference type="GO" id="GO:0005737">
    <property type="term" value="C:cytoplasm"/>
    <property type="evidence" value="ECO:0007669"/>
    <property type="project" value="TreeGrafter"/>
</dbReference>
<dbReference type="Proteomes" id="UP001165122">
    <property type="component" value="Unassembled WGS sequence"/>
</dbReference>
<dbReference type="SUPFAM" id="SSF52047">
    <property type="entry name" value="RNI-like"/>
    <property type="match status" value="1"/>
</dbReference>
<comment type="caution">
    <text evidence="4">The sequence shown here is derived from an EMBL/GenBank/DDBJ whole genome shotgun (WGS) entry which is preliminary data.</text>
</comment>
<dbReference type="AlphaFoldDB" id="A0A9W7ABJ6"/>
<accession>A0A9W7ABJ6</accession>